<name>A0A383AKM1_9ZZZZ</name>
<organism evidence="1">
    <name type="scientific">marine metagenome</name>
    <dbReference type="NCBI Taxonomy" id="408172"/>
    <lineage>
        <taxon>unclassified sequences</taxon>
        <taxon>metagenomes</taxon>
        <taxon>ecological metagenomes</taxon>
    </lineage>
</organism>
<proteinExistence type="predicted"/>
<accession>A0A383AKM1</accession>
<dbReference type="AlphaFoldDB" id="A0A383AKM1"/>
<gene>
    <name evidence="1" type="ORF">METZ01_LOCUS461221</name>
</gene>
<feature type="non-terminal residue" evidence="1">
    <location>
        <position position="1"/>
    </location>
</feature>
<dbReference type="EMBL" id="UINC01192976">
    <property type="protein sequence ID" value="SVE08367.1"/>
    <property type="molecule type" value="Genomic_DNA"/>
</dbReference>
<evidence type="ECO:0000313" key="1">
    <source>
        <dbReference type="EMBL" id="SVE08367.1"/>
    </source>
</evidence>
<reference evidence="1" key="1">
    <citation type="submission" date="2018-05" db="EMBL/GenBank/DDBJ databases">
        <authorList>
            <person name="Lanie J.A."/>
            <person name="Ng W.-L."/>
            <person name="Kazmierczak K.M."/>
            <person name="Andrzejewski T.M."/>
            <person name="Davidsen T.M."/>
            <person name="Wayne K.J."/>
            <person name="Tettelin H."/>
            <person name="Glass J.I."/>
            <person name="Rusch D."/>
            <person name="Podicherti R."/>
            <person name="Tsui H.-C.T."/>
            <person name="Winkler M.E."/>
        </authorList>
    </citation>
    <scope>NUCLEOTIDE SEQUENCE</scope>
</reference>
<protein>
    <submittedName>
        <fullName evidence="1">Uncharacterized protein</fullName>
    </submittedName>
</protein>
<sequence length="49" mass="5904">RQKNVRLDVSIMLVNMIQSLGFYINYYHSQKTQIVVFNNFTLFLIINYC</sequence>